<accession>A0A9D2KVR1</accession>
<name>A0A9D2KVR1_9BACE</name>
<reference evidence="2" key="1">
    <citation type="journal article" date="2021" name="PeerJ">
        <title>Extensive microbial diversity within the chicken gut microbiome revealed by metagenomics and culture.</title>
        <authorList>
            <person name="Gilroy R."/>
            <person name="Ravi A."/>
            <person name="Getino M."/>
            <person name="Pursley I."/>
            <person name="Horton D.L."/>
            <person name="Alikhan N.F."/>
            <person name="Baker D."/>
            <person name="Gharbi K."/>
            <person name="Hall N."/>
            <person name="Watson M."/>
            <person name="Adriaenssens E.M."/>
            <person name="Foster-Nyarko E."/>
            <person name="Jarju S."/>
            <person name="Secka A."/>
            <person name="Antonio M."/>
            <person name="Oren A."/>
            <person name="Chaudhuri R.R."/>
            <person name="La Ragione R."/>
            <person name="Hildebrand F."/>
            <person name="Pallen M.J."/>
        </authorList>
    </citation>
    <scope>NUCLEOTIDE SEQUENCE</scope>
    <source>
        <strain evidence="2">ChiHjej12B11-9795</strain>
    </source>
</reference>
<evidence type="ECO:0000313" key="2">
    <source>
        <dbReference type="EMBL" id="HJA86358.1"/>
    </source>
</evidence>
<sequence length="254" mass="29702">MNPRHQRQATRLLRHIGVPLQDIRSFSFMKRYTPVPDRHSQQNKFGPGLLTLHLKDGTDRVQTLHTRHHPSATIRYLLEQNIPLDNLHLPQPSGRTEGETTYRRPSLYLFWHAILCLLAFCLGFWQAGIRGGTGGLIISLPLFALAVYWMYVLLTRFCYLTLDGETMQVHSMGRTVTLPYAEILKVNFDFAREQQFTHVMEVLGRDYRYRLFYIGRVPRSQLREVCQRLQRSGIDATCSLNTDKRHYDDVYHVQ</sequence>
<reference evidence="2" key="2">
    <citation type="submission" date="2021-04" db="EMBL/GenBank/DDBJ databases">
        <authorList>
            <person name="Gilroy R."/>
        </authorList>
    </citation>
    <scope>NUCLEOTIDE SEQUENCE</scope>
    <source>
        <strain evidence="2">ChiHjej12B11-9795</strain>
    </source>
</reference>
<feature type="transmembrane region" description="Helical" evidence="1">
    <location>
        <begin position="107"/>
        <end position="127"/>
    </location>
</feature>
<keyword evidence="1" id="KW-1133">Transmembrane helix</keyword>
<dbReference type="AlphaFoldDB" id="A0A9D2KVR1"/>
<organism evidence="2 3">
    <name type="scientific">Candidatus Bacteroides avicola</name>
    <dbReference type="NCBI Taxonomy" id="2838468"/>
    <lineage>
        <taxon>Bacteria</taxon>
        <taxon>Pseudomonadati</taxon>
        <taxon>Bacteroidota</taxon>
        <taxon>Bacteroidia</taxon>
        <taxon>Bacteroidales</taxon>
        <taxon>Bacteroidaceae</taxon>
        <taxon>Bacteroides</taxon>
    </lineage>
</organism>
<keyword evidence="1" id="KW-0472">Membrane</keyword>
<feature type="transmembrane region" description="Helical" evidence="1">
    <location>
        <begin position="133"/>
        <end position="154"/>
    </location>
</feature>
<gene>
    <name evidence="2" type="ORF">H9950_09265</name>
</gene>
<protein>
    <submittedName>
        <fullName evidence="2">Uncharacterized protein</fullName>
    </submittedName>
</protein>
<evidence type="ECO:0000256" key="1">
    <source>
        <dbReference type="SAM" id="Phobius"/>
    </source>
</evidence>
<dbReference type="Proteomes" id="UP000823862">
    <property type="component" value="Unassembled WGS sequence"/>
</dbReference>
<dbReference type="EMBL" id="DWZI01000044">
    <property type="protein sequence ID" value="HJA86358.1"/>
    <property type="molecule type" value="Genomic_DNA"/>
</dbReference>
<comment type="caution">
    <text evidence="2">The sequence shown here is derived from an EMBL/GenBank/DDBJ whole genome shotgun (WGS) entry which is preliminary data.</text>
</comment>
<proteinExistence type="predicted"/>
<keyword evidence="1" id="KW-0812">Transmembrane</keyword>
<evidence type="ECO:0000313" key="3">
    <source>
        <dbReference type="Proteomes" id="UP000823862"/>
    </source>
</evidence>